<keyword evidence="5" id="KW-0418">Kinase</keyword>
<evidence type="ECO:0000256" key="4">
    <source>
        <dbReference type="ARBA" id="ARBA00022741"/>
    </source>
</evidence>
<feature type="compositionally biased region" description="Polar residues" evidence="7">
    <location>
        <begin position="345"/>
        <end position="356"/>
    </location>
</feature>
<accession>A0A9W6SVR4</accession>
<evidence type="ECO:0000256" key="7">
    <source>
        <dbReference type="SAM" id="MobiDB-lite"/>
    </source>
</evidence>
<feature type="domain" description="Protein kinase" evidence="8">
    <location>
        <begin position="415"/>
        <end position="726"/>
    </location>
</feature>
<feature type="region of interest" description="Disordered" evidence="7">
    <location>
        <begin position="193"/>
        <end position="238"/>
    </location>
</feature>
<dbReference type="SUPFAM" id="SSF56112">
    <property type="entry name" value="Protein kinase-like (PK-like)"/>
    <property type="match status" value="1"/>
</dbReference>
<organism evidence="9 10">
    <name type="scientific">Candida boidinii</name>
    <name type="common">Yeast</name>
    <dbReference type="NCBI Taxonomy" id="5477"/>
    <lineage>
        <taxon>Eukaryota</taxon>
        <taxon>Fungi</taxon>
        <taxon>Dikarya</taxon>
        <taxon>Ascomycota</taxon>
        <taxon>Saccharomycotina</taxon>
        <taxon>Pichiomycetes</taxon>
        <taxon>Pichiales</taxon>
        <taxon>Pichiaceae</taxon>
        <taxon>Ogataea</taxon>
        <taxon>Ogataea/Candida clade</taxon>
    </lineage>
</organism>
<dbReference type="PANTHER" id="PTHR24346">
    <property type="entry name" value="MAP/MICROTUBULE AFFINITY-REGULATING KINASE"/>
    <property type="match status" value="1"/>
</dbReference>
<evidence type="ECO:0000256" key="2">
    <source>
        <dbReference type="ARBA" id="ARBA00022527"/>
    </source>
</evidence>
<evidence type="ECO:0000256" key="6">
    <source>
        <dbReference type="ARBA" id="ARBA00022840"/>
    </source>
</evidence>
<feature type="compositionally biased region" description="Low complexity" evidence="7">
    <location>
        <begin position="193"/>
        <end position="218"/>
    </location>
</feature>
<evidence type="ECO:0000259" key="8">
    <source>
        <dbReference type="PROSITE" id="PS50011"/>
    </source>
</evidence>
<comment type="caution">
    <text evidence="9">The sequence shown here is derived from an EMBL/GenBank/DDBJ whole genome shotgun (WGS) entry which is preliminary data.</text>
</comment>
<name>A0A9W6SVR4_CANBO</name>
<feature type="region of interest" description="Disordered" evidence="7">
    <location>
        <begin position="1"/>
        <end position="26"/>
    </location>
</feature>
<dbReference type="Gene3D" id="1.10.510.10">
    <property type="entry name" value="Transferase(Phosphotransferase) domain 1"/>
    <property type="match status" value="1"/>
</dbReference>
<evidence type="ECO:0000313" key="10">
    <source>
        <dbReference type="Proteomes" id="UP001165120"/>
    </source>
</evidence>
<keyword evidence="3" id="KW-0808">Transferase</keyword>
<dbReference type="GO" id="GO:0005524">
    <property type="term" value="F:ATP binding"/>
    <property type="evidence" value="ECO:0007669"/>
    <property type="project" value="UniProtKB-KW"/>
</dbReference>
<dbReference type="InterPro" id="IPR000719">
    <property type="entry name" value="Prot_kinase_dom"/>
</dbReference>
<dbReference type="GO" id="GO:0004674">
    <property type="term" value="F:protein serine/threonine kinase activity"/>
    <property type="evidence" value="ECO:0007669"/>
    <property type="project" value="UniProtKB-KW"/>
</dbReference>
<keyword evidence="2" id="KW-0723">Serine/threonine-protein kinase</keyword>
<dbReference type="GO" id="GO:0035556">
    <property type="term" value="P:intracellular signal transduction"/>
    <property type="evidence" value="ECO:0007669"/>
    <property type="project" value="TreeGrafter"/>
</dbReference>
<evidence type="ECO:0000256" key="5">
    <source>
        <dbReference type="ARBA" id="ARBA00022777"/>
    </source>
</evidence>
<keyword evidence="10" id="KW-1185">Reference proteome</keyword>
<dbReference type="PROSITE" id="PS50011">
    <property type="entry name" value="PROTEIN_KINASE_DOM"/>
    <property type="match status" value="1"/>
</dbReference>
<evidence type="ECO:0000256" key="3">
    <source>
        <dbReference type="ARBA" id="ARBA00022679"/>
    </source>
</evidence>
<proteinExistence type="inferred from homology"/>
<evidence type="ECO:0000313" key="9">
    <source>
        <dbReference type="EMBL" id="GME68059.1"/>
    </source>
</evidence>
<sequence>MSNNINNIIDKVNSSENQNGLSNNDEYTSFPTIIKDSNTITGMKSTDKPMYKNVLDYSNLLETKRKSDQSTFLKGIEDLSHSSSILEQPCLSLNTSNLGYKSPNNQFVEKFGNESNSGSPNSPFMQFDNVIHLPSPIVAISPKRNNKFANTSNRIVSINDNRFTSASILPPTLSHPHHALTFSDQIDYNRIRNNNYSPSNNSSNINSSNINSPQISENSENKDQFNITTGPPTPSKKYGSLLNHHNISHFDKQNRAVSEFRSDSIIEKKNIGENETNFYRFNPLGSSFREINKTNDKSPDFQMKENIGNEILSNKSSLENIALNSDHLHDSLSSSNVSKKGYRQRTVSTPAGNESRSFLDASPMDIDNTSSEYHGNERNSNMHSISNITNSPRSLPSDTKLFKTIDPETGKEQIWQCDKMIGEGTFSKVYSTVNGMVAIKVSNIPKNDDTTMKRVQSSLMRELELLRIIDHKNIIKLIGYADNQSEVIMAIPLLTGGDLFNFASKYREHVSAELIRIIFSNIVSAIYYLHNNDIIHRDIKLENILLNYEANDLIYNNYKKLIKINNNGDCEYDENVSKIIDIAVLSDFGLAKKLENENSVLTTRCGSEDYVSPELLLGLAYDGKQNDVWSLGVLLYTLMEGRLPFDALPMRPGEHVVSYRRRTKSRPAHRIALISWDWFFLKDIDVDDKGNDWSMAKEIVNHCLVKRDTRITIKDIYNSPYCKPYV</sequence>
<dbReference type="Proteomes" id="UP001165120">
    <property type="component" value="Unassembled WGS sequence"/>
</dbReference>
<reference evidence="9" key="1">
    <citation type="submission" date="2023-04" db="EMBL/GenBank/DDBJ databases">
        <title>Candida boidinii NBRC 10035.</title>
        <authorList>
            <person name="Ichikawa N."/>
            <person name="Sato H."/>
            <person name="Tonouchi N."/>
        </authorList>
    </citation>
    <scope>NUCLEOTIDE SEQUENCE</scope>
    <source>
        <strain evidence="9">NBRC 10035</strain>
    </source>
</reference>
<comment type="similarity">
    <text evidence="1">Belongs to the protein kinase superfamily. CAMK Ser/Thr protein kinase family. NIM1 subfamily.</text>
</comment>
<keyword evidence="4" id="KW-0547">Nucleotide-binding</keyword>
<dbReference type="Pfam" id="PF00069">
    <property type="entry name" value="Pkinase"/>
    <property type="match status" value="1"/>
</dbReference>
<dbReference type="PANTHER" id="PTHR24346:SF82">
    <property type="entry name" value="KP78A-RELATED"/>
    <property type="match status" value="1"/>
</dbReference>
<feature type="region of interest" description="Disordered" evidence="7">
    <location>
        <begin position="332"/>
        <end position="365"/>
    </location>
</feature>
<dbReference type="PROSITE" id="PS00108">
    <property type="entry name" value="PROTEIN_KINASE_ST"/>
    <property type="match status" value="1"/>
</dbReference>
<protein>
    <submittedName>
        <fullName evidence="9">Unnamed protein product</fullName>
    </submittedName>
</protein>
<dbReference type="EMBL" id="BSXN01000316">
    <property type="protein sequence ID" value="GME68059.1"/>
    <property type="molecule type" value="Genomic_DNA"/>
</dbReference>
<gene>
    <name evidence="9" type="ORF">Cboi02_000137200</name>
</gene>
<dbReference type="InterPro" id="IPR008271">
    <property type="entry name" value="Ser/Thr_kinase_AS"/>
</dbReference>
<dbReference type="InterPro" id="IPR011009">
    <property type="entry name" value="Kinase-like_dom_sf"/>
</dbReference>
<evidence type="ECO:0000256" key="1">
    <source>
        <dbReference type="ARBA" id="ARBA00010791"/>
    </source>
</evidence>
<keyword evidence="6" id="KW-0067">ATP-binding</keyword>
<dbReference type="SMART" id="SM00220">
    <property type="entry name" value="S_TKc"/>
    <property type="match status" value="1"/>
</dbReference>
<dbReference type="GO" id="GO:0005737">
    <property type="term" value="C:cytoplasm"/>
    <property type="evidence" value="ECO:0007669"/>
    <property type="project" value="TreeGrafter"/>
</dbReference>
<dbReference type="AlphaFoldDB" id="A0A9W6SVR4"/>